<dbReference type="HAMAP" id="MF_01965">
    <property type="entry name" value="NADHX_dehydratase"/>
    <property type="match status" value="1"/>
</dbReference>
<dbReference type="Proteomes" id="UP000681722">
    <property type="component" value="Unassembled WGS sequence"/>
</dbReference>
<feature type="domain" description="TEA" evidence="17">
    <location>
        <begin position="62"/>
        <end position="138"/>
    </location>
</feature>
<evidence type="ECO:0000256" key="2">
    <source>
        <dbReference type="ARBA" id="ARBA00022473"/>
    </source>
</evidence>
<keyword evidence="8 14" id="KW-0520">NAD</keyword>
<dbReference type="FunFam" id="3.40.1190.20:FF:000023">
    <property type="entry name" value="ATP-dependent (S)-NAD(P)H-hydrate dehydratase"/>
    <property type="match status" value="1"/>
</dbReference>
<feature type="compositionally biased region" description="Polar residues" evidence="16">
    <location>
        <begin position="27"/>
        <end position="37"/>
    </location>
</feature>
<proteinExistence type="inferred from homology"/>
<dbReference type="EMBL" id="CAJNOK010005769">
    <property type="protein sequence ID" value="CAF0983836.1"/>
    <property type="molecule type" value="Genomic_DNA"/>
</dbReference>
<keyword evidence="2" id="KW-0217">Developmental protein</keyword>
<name>A0A813NWY9_9BILA</name>
<feature type="region of interest" description="Disordered" evidence="16">
    <location>
        <begin position="18"/>
        <end position="38"/>
    </location>
</feature>
<dbReference type="Pfam" id="PF01285">
    <property type="entry name" value="TEA"/>
    <property type="match status" value="1"/>
</dbReference>
<keyword evidence="12" id="KW-0539">Nucleus</keyword>
<comment type="cofactor">
    <cofactor evidence="14">
        <name>Mg(2+)</name>
        <dbReference type="ChEBI" id="CHEBI:18420"/>
    </cofactor>
</comment>
<organism evidence="19 23">
    <name type="scientific">Didymodactylos carnosus</name>
    <dbReference type="NCBI Taxonomy" id="1234261"/>
    <lineage>
        <taxon>Eukaryota</taxon>
        <taxon>Metazoa</taxon>
        <taxon>Spiralia</taxon>
        <taxon>Gnathifera</taxon>
        <taxon>Rotifera</taxon>
        <taxon>Eurotatoria</taxon>
        <taxon>Bdelloidea</taxon>
        <taxon>Philodinida</taxon>
        <taxon>Philodinidae</taxon>
        <taxon>Didymodactylos</taxon>
    </lineage>
</organism>
<dbReference type="Gene3D" id="3.40.1190.20">
    <property type="match status" value="1"/>
</dbReference>
<dbReference type="InterPro" id="IPR029056">
    <property type="entry name" value="Ribokinase-like"/>
</dbReference>
<evidence type="ECO:0000256" key="16">
    <source>
        <dbReference type="SAM" id="MobiDB-lite"/>
    </source>
</evidence>
<evidence type="ECO:0000256" key="4">
    <source>
        <dbReference type="ARBA" id="ARBA00022741"/>
    </source>
</evidence>
<dbReference type="GO" id="GO:0003677">
    <property type="term" value="F:DNA binding"/>
    <property type="evidence" value="ECO:0007669"/>
    <property type="project" value="UniProtKB-KW"/>
</dbReference>
<evidence type="ECO:0000313" key="21">
    <source>
        <dbReference type="EMBL" id="CAF3521177.1"/>
    </source>
</evidence>
<dbReference type="SMART" id="SM00426">
    <property type="entry name" value="TEA"/>
    <property type="match status" value="1"/>
</dbReference>
<dbReference type="PRINTS" id="PR00065">
    <property type="entry name" value="TEADOMAIN"/>
</dbReference>
<keyword evidence="7" id="KW-0805">Transcription regulation</keyword>
<keyword evidence="10" id="KW-0804">Transcription</keyword>
<gene>
    <name evidence="19" type="ORF">GPM918_LOCUS360</name>
    <name evidence="20" type="ORF">OVA965_LOCUS13723</name>
    <name evidence="21" type="ORF">SRO942_LOCUS361</name>
    <name evidence="22" type="ORF">TMI583_LOCUS13726</name>
</gene>
<dbReference type="GO" id="GO:0047453">
    <property type="term" value="F:ATP-dependent NAD(P)H-hydrate dehydratase activity"/>
    <property type="evidence" value="ECO:0007669"/>
    <property type="project" value="UniProtKB-UniRule"/>
</dbReference>
<dbReference type="PROSITE" id="PS51088">
    <property type="entry name" value="TEA_2"/>
    <property type="match status" value="1"/>
</dbReference>
<dbReference type="Pfam" id="PF01256">
    <property type="entry name" value="Carb_kinase"/>
    <property type="match status" value="1"/>
</dbReference>
<comment type="caution">
    <text evidence="19">The sequence shown here is derived from an EMBL/GenBank/DDBJ whole genome shotgun (WGS) entry which is preliminary data.</text>
</comment>
<comment type="catalytic activity">
    <reaction evidence="14">
        <text>(6S)-NADHX + ATP = ADP + phosphate + NADH + H(+)</text>
        <dbReference type="Rhea" id="RHEA:19017"/>
        <dbReference type="ChEBI" id="CHEBI:15378"/>
        <dbReference type="ChEBI" id="CHEBI:30616"/>
        <dbReference type="ChEBI" id="CHEBI:43474"/>
        <dbReference type="ChEBI" id="CHEBI:57945"/>
        <dbReference type="ChEBI" id="CHEBI:64074"/>
        <dbReference type="ChEBI" id="CHEBI:456216"/>
        <dbReference type="EC" id="4.2.1.93"/>
    </reaction>
</comment>
<dbReference type="EMBL" id="CAJNOQ010000026">
    <property type="protein sequence ID" value="CAF0742660.1"/>
    <property type="molecule type" value="Genomic_DNA"/>
</dbReference>
<evidence type="ECO:0000313" key="23">
    <source>
        <dbReference type="Proteomes" id="UP000663829"/>
    </source>
</evidence>
<evidence type="ECO:0000256" key="12">
    <source>
        <dbReference type="ARBA" id="ARBA00023242"/>
    </source>
</evidence>
<evidence type="ECO:0000256" key="8">
    <source>
        <dbReference type="ARBA" id="ARBA00023027"/>
    </source>
</evidence>
<dbReference type="InterPro" id="IPR000818">
    <property type="entry name" value="TEA/ATTS_dom"/>
</dbReference>
<evidence type="ECO:0000256" key="13">
    <source>
        <dbReference type="ARBA" id="ARBA00047472"/>
    </source>
</evidence>
<comment type="catalytic activity">
    <reaction evidence="13 14">
        <text>(6S)-NADPHX + ATP = ADP + phosphate + NADPH + H(+)</text>
        <dbReference type="Rhea" id="RHEA:32231"/>
        <dbReference type="ChEBI" id="CHEBI:15378"/>
        <dbReference type="ChEBI" id="CHEBI:30616"/>
        <dbReference type="ChEBI" id="CHEBI:43474"/>
        <dbReference type="ChEBI" id="CHEBI:57783"/>
        <dbReference type="ChEBI" id="CHEBI:64076"/>
        <dbReference type="ChEBI" id="CHEBI:456216"/>
        <dbReference type="EC" id="4.2.1.93"/>
    </reaction>
</comment>
<dbReference type="Pfam" id="PF17725">
    <property type="entry name" value="YBD"/>
    <property type="match status" value="1"/>
</dbReference>
<dbReference type="EMBL" id="CAJOBA010005775">
    <property type="protein sequence ID" value="CAF3754251.1"/>
    <property type="molecule type" value="Genomic_DNA"/>
</dbReference>
<feature type="compositionally biased region" description="Basic and acidic residues" evidence="16">
    <location>
        <begin position="199"/>
        <end position="215"/>
    </location>
</feature>
<dbReference type="PROSITE" id="PS00554">
    <property type="entry name" value="TEA_1"/>
    <property type="match status" value="1"/>
</dbReference>
<keyword evidence="9" id="KW-0238">DNA-binding</keyword>
<dbReference type="CDD" id="cd01171">
    <property type="entry name" value="YXKO-related"/>
    <property type="match status" value="1"/>
</dbReference>
<evidence type="ECO:0000313" key="22">
    <source>
        <dbReference type="EMBL" id="CAF3754251.1"/>
    </source>
</evidence>
<keyword evidence="3 14" id="KW-0597">Phosphoprotein</keyword>
<evidence type="ECO:0000256" key="9">
    <source>
        <dbReference type="ARBA" id="ARBA00023125"/>
    </source>
</evidence>
<dbReference type="Proteomes" id="UP000677228">
    <property type="component" value="Unassembled WGS sequence"/>
</dbReference>
<dbReference type="Proteomes" id="UP000663829">
    <property type="component" value="Unassembled WGS sequence"/>
</dbReference>
<keyword evidence="6" id="KW-0521">NADP</keyword>
<reference evidence="19" key="1">
    <citation type="submission" date="2021-02" db="EMBL/GenBank/DDBJ databases">
        <authorList>
            <person name="Nowell W R."/>
        </authorList>
    </citation>
    <scope>NUCLEOTIDE SEQUENCE</scope>
</reference>
<evidence type="ECO:0000259" key="17">
    <source>
        <dbReference type="PROSITE" id="PS51088"/>
    </source>
</evidence>
<dbReference type="GO" id="GO:0110051">
    <property type="term" value="P:metabolite repair"/>
    <property type="evidence" value="ECO:0007669"/>
    <property type="project" value="TreeGrafter"/>
</dbReference>
<comment type="similarity">
    <text evidence="14">Belongs to the NnrD/CARKD family.</text>
</comment>
<evidence type="ECO:0000313" key="20">
    <source>
        <dbReference type="EMBL" id="CAF0983836.1"/>
    </source>
</evidence>
<evidence type="ECO:0000256" key="1">
    <source>
        <dbReference type="ARBA" id="ARBA00004123"/>
    </source>
</evidence>
<evidence type="ECO:0000256" key="6">
    <source>
        <dbReference type="ARBA" id="ARBA00022857"/>
    </source>
</evidence>
<dbReference type="InterPro" id="IPR000631">
    <property type="entry name" value="CARKD"/>
</dbReference>
<dbReference type="NCBIfam" id="TIGR00196">
    <property type="entry name" value="yjeF_cterm"/>
    <property type="match status" value="1"/>
</dbReference>
<evidence type="ECO:0000256" key="14">
    <source>
        <dbReference type="HAMAP-Rule" id="MF_03157"/>
    </source>
</evidence>
<dbReference type="InterPro" id="IPR041086">
    <property type="entry name" value="YBD"/>
</dbReference>
<dbReference type="InterPro" id="IPR038096">
    <property type="entry name" value="TEA/ATTS_sf"/>
</dbReference>
<dbReference type="PANTHER" id="PTHR12592">
    <property type="entry name" value="ATP-DEPENDENT (S)-NAD(P)H-HYDRATE DEHYDRATASE FAMILY MEMBER"/>
    <property type="match status" value="1"/>
</dbReference>
<keyword evidence="11 14" id="KW-0456">Lyase</keyword>
<dbReference type="GO" id="GO:0046496">
    <property type="term" value="P:nicotinamide nucleotide metabolic process"/>
    <property type="evidence" value="ECO:0007669"/>
    <property type="project" value="UniProtKB-UniRule"/>
</dbReference>
<dbReference type="OrthoDB" id="8110916at2759"/>
<dbReference type="AlphaFoldDB" id="A0A813NWY9"/>
<dbReference type="Gene3D" id="2.70.50.80">
    <property type="match status" value="1"/>
</dbReference>
<feature type="region of interest" description="Disordered" evidence="16">
    <location>
        <begin position="164"/>
        <end position="225"/>
    </location>
</feature>
<protein>
    <recommendedName>
        <fullName evidence="14">ATP-dependent (S)-NAD(P)H-hydrate dehydratase</fullName>
        <ecNumber evidence="14">4.2.1.93</ecNumber>
    </recommendedName>
    <alternativeName>
        <fullName evidence="14">ATP-dependent NAD(P)HX dehydratase</fullName>
    </alternativeName>
</protein>
<dbReference type="PANTHER" id="PTHR12592:SF0">
    <property type="entry name" value="ATP-DEPENDENT (S)-NAD(P)H-HYDRATE DEHYDRATASE"/>
    <property type="match status" value="1"/>
</dbReference>
<accession>A0A813NWY9</accession>
<dbReference type="Proteomes" id="UP000682733">
    <property type="component" value="Unassembled WGS sequence"/>
</dbReference>
<dbReference type="GO" id="GO:0005524">
    <property type="term" value="F:ATP binding"/>
    <property type="evidence" value="ECO:0007669"/>
    <property type="project" value="UniProtKB-KW"/>
</dbReference>
<evidence type="ECO:0000256" key="15">
    <source>
        <dbReference type="PROSITE-ProRule" id="PRU00505"/>
    </source>
</evidence>
<evidence type="ECO:0000256" key="11">
    <source>
        <dbReference type="ARBA" id="ARBA00023239"/>
    </source>
</evidence>
<keyword evidence="23" id="KW-1185">Reference proteome</keyword>
<dbReference type="EMBL" id="CAJOBC010000026">
    <property type="protein sequence ID" value="CAF3521177.1"/>
    <property type="molecule type" value="Genomic_DNA"/>
</dbReference>
<dbReference type="GO" id="GO:0003700">
    <property type="term" value="F:DNA-binding transcription factor activity"/>
    <property type="evidence" value="ECO:0007669"/>
    <property type="project" value="InterPro"/>
</dbReference>
<feature type="binding site" evidence="14">
    <location>
        <position position="932"/>
    </location>
    <ligand>
        <name>(6S)-NADPHX</name>
        <dbReference type="ChEBI" id="CHEBI:64076"/>
    </ligand>
</feature>
<comment type="subcellular location">
    <subcellularLocation>
        <location evidence="1">Nucleus</location>
    </subcellularLocation>
</comment>
<evidence type="ECO:0000256" key="3">
    <source>
        <dbReference type="ARBA" id="ARBA00022553"/>
    </source>
</evidence>
<sequence>MVNSDQIPCMINVISKMETSSDEKGSDSSTDDQNSPDSHGLINFDTKKCLDNVNGTLLGITADEAEGIWSADIEQSFLEALAIYPPCGRRKIILTDEGKMYGRNELIARYIKIRTGKTRTRKQVSSHLQVLAKRRSKELQLLRSNKEAQQMILDRLKRYTSAEIVSMNVDDNNNKSGRDDEEDESPSQKPLVQMPVIQKVEKIEQNGKQQPHDNNYKSPKHRPLNKSVSLVQTSNVVSMSISTNAHNEIPLHINNILHPLHAQIKTSETTKCGPIVNHFSSVSSPSSASISPKTSPDANTLITNRLQPSVVVLSQQSSILAKNNLLDISLNQTTMSSRQTEHSRTQFNERNNNRVTIQPITTSLFTSIIETGQYLDTSVLRPNNPVTTTNLLSSCSSSPCLNVTTAASPSNPRCSSSRSSASLPPSSACSSTSSSLFPSSSSPSYLSQAFIGDEHFRLYEINAFVEIKRSNSIQECNYSTSYQTQEQQAVIHHHNIIHLNSNDLQFKNVQPFEKIAIHQIWDKFPSHDGLKDLFEQNPTGQFYLIKFWADVNFLRSDIKLKEKETFYTSYIFDSTGFNYGIHVSTRLCSFGKQVLEKVETTESTQKHVNNGLEHYFYRFERSSLCDYMVQFIQKLRSLPTYSLMNSVLENFTVLQVVKCRDTQRLLLCIAYVFEIATFDSAGPQYHVYKLVEIMAVGSQHVQLLQAFKACVPPLVYTSHKGEAGGRIGVIGGSKEYTGAPYFSAMAAFRTGADLIHVFCTDGASVTIKNYSPDLIVHPILDADKFKDEIQQWLPRLHSLIIGPGLGREKNVLKNVTHVIEEIKKQKQQIPIVIDADGLHLITEQPDLIKGYPNCILTPNVAEFKRLSEKLSIQVDDSDKKQAVQQLANKLQVNVLMKGHQDIICSPHMSEQQLEAVQCSVDGSPRRCGGQGDLLSGALGTFYFWSVKNKDKLDTLRTKSNPLNPAQVACYAASTLVRLSSQHVFEKLGRSMLSADILKEIGSSFSQLFEKQSQQQQQLEEL</sequence>
<evidence type="ECO:0000256" key="7">
    <source>
        <dbReference type="ARBA" id="ARBA00023015"/>
    </source>
</evidence>
<evidence type="ECO:0000313" key="19">
    <source>
        <dbReference type="EMBL" id="CAF0742660.1"/>
    </source>
</evidence>
<comment type="function">
    <text evidence="14">Catalyzes the dehydration of the S-form of NAD(P)HX at the expense of ATP, which is converted to ADP. Together with NAD(P)HX epimerase, which catalyzes the epimerization of the S- and R-forms, the enzyme allows the repair of both epimers of NAD(P)HX, a damaged form of NAD(P)H that is a result of enzymatic or heat-dependent hydration.</text>
</comment>
<keyword evidence="4 14" id="KW-0547">Nucleotide-binding</keyword>
<dbReference type="GO" id="GO:0005634">
    <property type="term" value="C:nucleus"/>
    <property type="evidence" value="ECO:0007669"/>
    <property type="project" value="UniProtKB-SubCell"/>
</dbReference>
<evidence type="ECO:0000256" key="10">
    <source>
        <dbReference type="ARBA" id="ARBA00023163"/>
    </source>
</evidence>
<feature type="domain" description="YjeF C-terminal" evidence="18">
    <location>
        <begin position="703"/>
        <end position="1007"/>
    </location>
</feature>
<feature type="binding site" evidence="14">
    <location>
        <position position="804"/>
    </location>
    <ligand>
        <name>(6S)-NADPHX</name>
        <dbReference type="ChEBI" id="CHEBI:64076"/>
    </ligand>
</feature>
<feature type="binding site" evidence="14">
    <location>
        <begin position="922"/>
        <end position="931"/>
    </location>
    <ligand>
        <name>ATP</name>
        <dbReference type="ChEBI" id="CHEBI:30616"/>
    </ligand>
</feature>
<dbReference type="EC" id="4.2.1.93" evidence="14"/>
<feature type="DNA-binding region" description="TEA" evidence="15">
    <location>
        <begin position="62"/>
        <end position="138"/>
    </location>
</feature>
<dbReference type="SUPFAM" id="SSF53613">
    <property type="entry name" value="Ribokinase-like"/>
    <property type="match status" value="1"/>
</dbReference>
<evidence type="ECO:0000256" key="5">
    <source>
        <dbReference type="ARBA" id="ARBA00022840"/>
    </source>
</evidence>
<dbReference type="Gene3D" id="6.10.20.40">
    <property type="entry name" value="TEA/ATTS domain"/>
    <property type="match status" value="1"/>
</dbReference>
<feature type="binding site" evidence="14">
    <location>
        <begin position="897"/>
        <end position="901"/>
    </location>
    <ligand>
        <name>ATP</name>
        <dbReference type="ChEBI" id="CHEBI:30616"/>
    </ligand>
</feature>
<dbReference type="FunFam" id="2.70.50.80:FF:000005">
    <property type="entry name" value="Transcription enhancer factor-like protein egl-44"/>
    <property type="match status" value="1"/>
</dbReference>
<feature type="binding site" evidence="14">
    <location>
        <begin position="859"/>
        <end position="865"/>
    </location>
    <ligand>
        <name>(6S)-NADPHX</name>
        <dbReference type="ChEBI" id="CHEBI:64076"/>
    </ligand>
</feature>
<keyword evidence="5 14" id="KW-0067">ATP-binding</keyword>
<dbReference type="PROSITE" id="PS51383">
    <property type="entry name" value="YJEF_C_3"/>
    <property type="match status" value="1"/>
</dbReference>
<evidence type="ECO:0000259" key="18">
    <source>
        <dbReference type="PROSITE" id="PS51383"/>
    </source>
</evidence>